<keyword evidence="1" id="KW-1133">Transmembrane helix</keyword>
<dbReference type="eggNOG" id="COG4852">
    <property type="taxonomic scope" value="Bacteria"/>
</dbReference>
<dbReference type="STRING" id="83219.PM02_02290"/>
<dbReference type="AlphaFoldDB" id="A0A061SX08"/>
<name>A0A061SX08_9RHOB</name>
<accession>A0A061SX08</accession>
<feature type="transmembrane region" description="Helical" evidence="1">
    <location>
        <begin position="110"/>
        <end position="131"/>
    </location>
</feature>
<feature type="transmembrane region" description="Helical" evidence="1">
    <location>
        <begin position="73"/>
        <end position="90"/>
    </location>
</feature>
<dbReference type="Proteomes" id="UP000027337">
    <property type="component" value="Unassembled WGS sequence"/>
</dbReference>
<dbReference type="EMBL" id="JEMU01000002">
    <property type="protein sequence ID" value="KAJ04305.1"/>
    <property type="molecule type" value="Genomic_DNA"/>
</dbReference>
<gene>
    <name evidence="2" type="ORF">PM02_02290</name>
</gene>
<evidence type="ECO:0008006" key="4">
    <source>
        <dbReference type="Google" id="ProtNLM"/>
    </source>
</evidence>
<feature type="transmembrane region" description="Helical" evidence="1">
    <location>
        <begin position="43"/>
        <end position="66"/>
    </location>
</feature>
<keyword evidence="1" id="KW-0812">Transmembrane</keyword>
<evidence type="ECO:0000256" key="1">
    <source>
        <dbReference type="SAM" id="Phobius"/>
    </source>
</evidence>
<dbReference type="RefSeq" id="WP_037904810.1">
    <property type="nucleotide sequence ID" value="NZ_JEMU01000002.1"/>
</dbReference>
<protein>
    <recommendedName>
        <fullName evidence="4">DUF2177 family protein</fullName>
    </recommendedName>
</protein>
<comment type="caution">
    <text evidence="2">The sequence shown here is derived from an EMBL/GenBank/DDBJ whole genome shotgun (WGS) entry which is preliminary data.</text>
</comment>
<reference evidence="2 3" key="1">
    <citation type="journal article" date="2014" name="Genome Announc.">
        <title>Draft Genome Sequences of Two Isolates of the Roseobacter Group, Sulfitobacter sp. Strains 3SOLIMAR09 and 1FIGIMAR09, from Harbors of Mallorca Island (Mediterranean Sea).</title>
        <authorList>
            <person name="Mas-Llado M."/>
            <person name="Pina-Villalonga J.M."/>
            <person name="Brunet-Galmes I."/>
            <person name="Nogales B."/>
            <person name="Bosch R."/>
        </authorList>
    </citation>
    <scope>NUCLEOTIDE SEQUENCE [LARGE SCALE GENOMIC DNA]</scope>
    <source>
        <strain evidence="2 3">1FIGIMAR09</strain>
    </source>
</reference>
<sequence length="132" mass="14417">MKILVLYLSTALVFFVADAVGLRMLIKPVFDRHIAHLYADPFRVVPAAVFYLGYVAGVLWFVALPALRDGDPVAALIGGALLGLMAYGTYEFTNYATLRDWSMTQVIVDSLWGAVLTGFSAWAGVMITRALV</sequence>
<keyword evidence="3" id="KW-1185">Reference proteome</keyword>
<dbReference type="InterPro" id="IPR018687">
    <property type="entry name" value="DUF2177_membr"/>
</dbReference>
<evidence type="ECO:0000313" key="2">
    <source>
        <dbReference type="EMBL" id="KAJ04305.1"/>
    </source>
</evidence>
<dbReference type="Pfam" id="PF09945">
    <property type="entry name" value="DUF2177"/>
    <property type="match status" value="1"/>
</dbReference>
<evidence type="ECO:0000313" key="3">
    <source>
        <dbReference type="Proteomes" id="UP000027337"/>
    </source>
</evidence>
<keyword evidence="1" id="KW-0472">Membrane</keyword>
<organism evidence="2 3">
    <name type="scientific">Sulfitobacter mediterraneus</name>
    <dbReference type="NCBI Taxonomy" id="83219"/>
    <lineage>
        <taxon>Bacteria</taxon>
        <taxon>Pseudomonadati</taxon>
        <taxon>Pseudomonadota</taxon>
        <taxon>Alphaproteobacteria</taxon>
        <taxon>Rhodobacterales</taxon>
        <taxon>Roseobacteraceae</taxon>
        <taxon>Sulfitobacter</taxon>
    </lineage>
</organism>
<proteinExistence type="predicted"/>